<sequence>MHFGEHLTIDGYGGDKNLLDDKNLIFDILSNLPKELGMEILAGPQVASAPGNNLKDPGGWTGFVVIAESHMSIHTFPLRGFVSIDVYTCKNNMDTDFILKYFKDKFRLKDIEDNFIKRGTRYPKQNIY</sequence>
<evidence type="ECO:0000256" key="8">
    <source>
        <dbReference type="ARBA" id="ARBA00023270"/>
    </source>
</evidence>
<accession>A0A2M6WV82</accession>
<evidence type="ECO:0000256" key="3">
    <source>
        <dbReference type="ARBA" id="ARBA00022813"/>
    </source>
</evidence>
<evidence type="ECO:0000313" key="10">
    <source>
        <dbReference type="EMBL" id="PIT96719.1"/>
    </source>
</evidence>
<dbReference type="AlphaFoldDB" id="A0A2M6WV82"/>
<evidence type="ECO:0000256" key="1">
    <source>
        <dbReference type="ARBA" id="ARBA00001928"/>
    </source>
</evidence>
<dbReference type="GO" id="GO:0008295">
    <property type="term" value="P:spermidine biosynthetic process"/>
    <property type="evidence" value="ECO:0007669"/>
    <property type="project" value="UniProtKB-KW"/>
</dbReference>
<keyword evidence="2" id="KW-0210">Decarboxylase</keyword>
<evidence type="ECO:0000256" key="9">
    <source>
        <dbReference type="ARBA" id="ARBA00023317"/>
    </source>
</evidence>
<dbReference type="InterPro" id="IPR003826">
    <property type="entry name" value="AdoMetDC_fam_prok"/>
</dbReference>
<dbReference type="PANTHER" id="PTHR33866">
    <property type="entry name" value="S-ADENOSYLMETHIONINE DECARBOXYLASE PROENZYME"/>
    <property type="match status" value="1"/>
</dbReference>
<protein>
    <submittedName>
        <fullName evidence="10">Adenosylmethionine decarboxylase</fullName>
    </submittedName>
</protein>
<gene>
    <name evidence="10" type="primary">speD</name>
    <name evidence="10" type="ORF">COT82_01565</name>
</gene>
<keyword evidence="7" id="KW-0456">Lyase</keyword>
<dbReference type="Proteomes" id="UP000230481">
    <property type="component" value="Unassembled WGS sequence"/>
</dbReference>
<dbReference type="InterPro" id="IPR017716">
    <property type="entry name" value="S-AdoMet_deCOase_pro-enz"/>
</dbReference>
<dbReference type="EMBL" id="PFAA01000031">
    <property type="protein sequence ID" value="PIT96719.1"/>
    <property type="molecule type" value="Genomic_DNA"/>
</dbReference>
<reference evidence="11" key="1">
    <citation type="submission" date="2017-09" db="EMBL/GenBank/DDBJ databases">
        <title>Depth-based differentiation of microbial function through sediment-hosted aquifers and enrichment of novel symbionts in the deep terrestrial subsurface.</title>
        <authorList>
            <person name="Probst A.J."/>
            <person name="Ladd B."/>
            <person name="Jarett J.K."/>
            <person name="Geller-Mcgrath D.E."/>
            <person name="Sieber C.M.K."/>
            <person name="Emerson J.B."/>
            <person name="Anantharaman K."/>
            <person name="Thomas B.C."/>
            <person name="Malmstrom R."/>
            <person name="Stieglmeier M."/>
            <person name="Klingl A."/>
            <person name="Woyke T."/>
            <person name="Ryan C.M."/>
            <person name="Banfield J.F."/>
        </authorList>
    </citation>
    <scope>NUCLEOTIDE SEQUENCE [LARGE SCALE GENOMIC DNA]</scope>
</reference>
<organism evidence="10 11">
    <name type="scientific">Candidatus Campbellbacteria bacterium CG10_big_fil_rev_8_21_14_0_10_35_52</name>
    <dbReference type="NCBI Taxonomy" id="1974527"/>
    <lineage>
        <taxon>Bacteria</taxon>
        <taxon>Candidatus Campbelliibacteriota</taxon>
    </lineage>
</organism>
<keyword evidence="5" id="KW-0620">Polyamine biosynthesis</keyword>
<keyword evidence="8" id="KW-0704">Schiff base</keyword>
<comment type="cofactor">
    <cofactor evidence="1">
        <name>pyruvate</name>
        <dbReference type="ChEBI" id="CHEBI:15361"/>
    </cofactor>
</comment>
<dbReference type="InterPro" id="IPR016067">
    <property type="entry name" value="S-AdoMet_deCO2ase_core"/>
</dbReference>
<comment type="caution">
    <text evidence="10">The sequence shown here is derived from an EMBL/GenBank/DDBJ whole genome shotgun (WGS) entry which is preliminary data.</text>
</comment>
<dbReference type="NCBIfam" id="TIGR03330">
    <property type="entry name" value="SAM_DCase_Bsu"/>
    <property type="match status" value="1"/>
</dbReference>
<evidence type="ECO:0000256" key="6">
    <source>
        <dbReference type="ARBA" id="ARBA00023145"/>
    </source>
</evidence>
<dbReference type="Pfam" id="PF02675">
    <property type="entry name" value="AdoMet_dc"/>
    <property type="match status" value="1"/>
</dbReference>
<dbReference type="SUPFAM" id="SSF56276">
    <property type="entry name" value="S-adenosylmethionine decarboxylase"/>
    <property type="match status" value="1"/>
</dbReference>
<keyword evidence="9" id="KW-0670">Pyruvate</keyword>
<keyword evidence="4" id="KW-0745">Spermidine biosynthesis</keyword>
<proteinExistence type="predicted"/>
<evidence type="ECO:0000256" key="4">
    <source>
        <dbReference type="ARBA" id="ARBA00023066"/>
    </source>
</evidence>
<dbReference type="Gene3D" id="3.60.90.10">
    <property type="entry name" value="S-adenosylmethionine decarboxylase"/>
    <property type="match status" value="1"/>
</dbReference>
<dbReference type="GO" id="GO:0005829">
    <property type="term" value="C:cytosol"/>
    <property type="evidence" value="ECO:0007669"/>
    <property type="project" value="TreeGrafter"/>
</dbReference>
<name>A0A2M6WV82_9BACT</name>
<evidence type="ECO:0000256" key="5">
    <source>
        <dbReference type="ARBA" id="ARBA00023115"/>
    </source>
</evidence>
<dbReference type="GO" id="GO:0004014">
    <property type="term" value="F:adenosylmethionine decarboxylase activity"/>
    <property type="evidence" value="ECO:0007669"/>
    <property type="project" value="InterPro"/>
</dbReference>
<keyword evidence="6" id="KW-0865">Zymogen</keyword>
<keyword evidence="3" id="KW-0068">Autocatalytic cleavage</keyword>
<dbReference type="PANTHER" id="PTHR33866:SF2">
    <property type="entry name" value="S-ADENOSYLMETHIONINE DECARBOXYLASE PROENZYME"/>
    <property type="match status" value="1"/>
</dbReference>
<evidence type="ECO:0000256" key="2">
    <source>
        <dbReference type="ARBA" id="ARBA00022793"/>
    </source>
</evidence>
<evidence type="ECO:0000313" key="11">
    <source>
        <dbReference type="Proteomes" id="UP000230481"/>
    </source>
</evidence>
<evidence type="ECO:0000256" key="7">
    <source>
        <dbReference type="ARBA" id="ARBA00023239"/>
    </source>
</evidence>